<evidence type="ECO:0000313" key="2">
    <source>
        <dbReference type="EMBL" id="RVX13357.1"/>
    </source>
</evidence>
<keyword evidence="1" id="KW-1133">Transmembrane helix</keyword>
<proteinExistence type="predicted"/>
<dbReference type="EMBL" id="QGNW01000024">
    <property type="protein sequence ID" value="RVX13357.1"/>
    <property type="molecule type" value="Genomic_DNA"/>
</dbReference>
<sequence>MIMPHYLLGLGRIWVLTRRPETLVGACIFSSYVPLGALFISYGSLTVTCSSLLETAGFFDKESISSKSIMNGIAGLTTFLEHLMMGVIIGIPTVGTWLFGNGSISLIYGYILVFDFLRCMGHSNVEIIPHALFQIFPFLKYHCLHHTEMNTNFCLFMPLYDSIWKTINNKSWDLHKRTSSGTCGVISFYSSCISSSWSSLS</sequence>
<accession>A0A438JWL8</accession>
<keyword evidence="1" id="KW-0812">Transmembrane</keyword>
<keyword evidence="1" id="KW-0472">Membrane</keyword>
<name>A0A438JWL8_VITVI</name>
<protein>
    <submittedName>
        <fullName evidence="2">Protein ECERIFERUM 3</fullName>
    </submittedName>
</protein>
<reference evidence="2 3" key="1">
    <citation type="journal article" date="2018" name="PLoS Genet.">
        <title>Population sequencing reveals clonal diversity and ancestral inbreeding in the grapevine cultivar Chardonnay.</title>
        <authorList>
            <person name="Roach M.J."/>
            <person name="Johnson D.L."/>
            <person name="Bohlmann J."/>
            <person name="van Vuuren H.J."/>
            <person name="Jones S.J."/>
            <person name="Pretorius I.S."/>
            <person name="Schmidt S.A."/>
            <person name="Borneman A.R."/>
        </authorList>
    </citation>
    <scope>NUCLEOTIDE SEQUENCE [LARGE SCALE GENOMIC DNA]</scope>
    <source>
        <strain evidence="3">cv. Chardonnay</strain>
        <tissue evidence="2">Leaf</tissue>
    </source>
</reference>
<feature type="transmembrane region" description="Helical" evidence="1">
    <location>
        <begin position="97"/>
        <end position="117"/>
    </location>
</feature>
<gene>
    <name evidence="2" type="primary">CER3_7</name>
    <name evidence="2" type="ORF">CK203_021073</name>
</gene>
<dbReference type="InterPro" id="IPR050307">
    <property type="entry name" value="Sterol_Desaturase_Related"/>
</dbReference>
<dbReference type="AlphaFoldDB" id="A0A438JWL8"/>
<dbReference type="Proteomes" id="UP000288805">
    <property type="component" value="Unassembled WGS sequence"/>
</dbReference>
<dbReference type="PANTHER" id="PTHR11863">
    <property type="entry name" value="STEROL DESATURASE"/>
    <property type="match status" value="1"/>
</dbReference>
<evidence type="ECO:0000313" key="3">
    <source>
        <dbReference type="Proteomes" id="UP000288805"/>
    </source>
</evidence>
<evidence type="ECO:0000256" key="1">
    <source>
        <dbReference type="SAM" id="Phobius"/>
    </source>
</evidence>
<comment type="caution">
    <text evidence="2">The sequence shown here is derived from an EMBL/GenBank/DDBJ whole genome shotgun (WGS) entry which is preliminary data.</text>
</comment>
<organism evidence="2 3">
    <name type="scientific">Vitis vinifera</name>
    <name type="common">Grape</name>
    <dbReference type="NCBI Taxonomy" id="29760"/>
    <lineage>
        <taxon>Eukaryota</taxon>
        <taxon>Viridiplantae</taxon>
        <taxon>Streptophyta</taxon>
        <taxon>Embryophyta</taxon>
        <taxon>Tracheophyta</taxon>
        <taxon>Spermatophyta</taxon>
        <taxon>Magnoliopsida</taxon>
        <taxon>eudicotyledons</taxon>
        <taxon>Gunneridae</taxon>
        <taxon>Pentapetalae</taxon>
        <taxon>rosids</taxon>
        <taxon>Vitales</taxon>
        <taxon>Vitaceae</taxon>
        <taxon>Viteae</taxon>
        <taxon>Vitis</taxon>
    </lineage>
</organism>